<comment type="caution">
    <text evidence="2">The sequence shown here is derived from an EMBL/GenBank/DDBJ whole genome shotgun (WGS) entry which is preliminary data.</text>
</comment>
<proteinExistence type="predicted"/>
<dbReference type="PANTHER" id="PTHR42951">
    <property type="entry name" value="METALLO-BETA-LACTAMASE DOMAIN-CONTAINING"/>
    <property type="match status" value="1"/>
</dbReference>
<keyword evidence="3" id="KW-1185">Reference proteome</keyword>
<dbReference type="InterPro" id="IPR001279">
    <property type="entry name" value="Metallo-B-lactamas"/>
</dbReference>
<dbReference type="EMBL" id="BAABHS010000011">
    <property type="protein sequence ID" value="GAA4967027.1"/>
    <property type="molecule type" value="Genomic_DNA"/>
</dbReference>
<gene>
    <name evidence="2" type="ORF">GCM10023205_34670</name>
</gene>
<dbReference type="Proteomes" id="UP001500466">
    <property type="component" value="Unassembled WGS sequence"/>
</dbReference>
<dbReference type="InterPro" id="IPR050855">
    <property type="entry name" value="NDM-1-like"/>
</dbReference>
<dbReference type="PANTHER" id="PTHR42951:SF4">
    <property type="entry name" value="ACYL-COENZYME A THIOESTERASE MBLAC2"/>
    <property type="match status" value="1"/>
</dbReference>
<reference evidence="3" key="1">
    <citation type="journal article" date="2019" name="Int. J. Syst. Evol. Microbiol.">
        <title>The Global Catalogue of Microorganisms (GCM) 10K type strain sequencing project: providing services to taxonomists for standard genome sequencing and annotation.</title>
        <authorList>
            <consortium name="The Broad Institute Genomics Platform"/>
            <consortium name="The Broad Institute Genome Sequencing Center for Infectious Disease"/>
            <person name="Wu L."/>
            <person name="Ma J."/>
        </authorList>
    </citation>
    <scope>NUCLEOTIDE SEQUENCE [LARGE SCALE GENOMIC DNA]</scope>
    <source>
        <strain evidence="3">JCM 17986</strain>
    </source>
</reference>
<dbReference type="SUPFAM" id="SSF56281">
    <property type="entry name" value="Metallo-hydrolase/oxidoreductase"/>
    <property type="match status" value="1"/>
</dbReference>
<protein>
    <submittedName>
        <fullName evidence="2">MBL fold metallo-hydrolase</fullName>
    </submittedName>
</protein>
<dbReference type="CDD" id="cd16282">
    <property type="entry name" value="metallo-hydrolase-like_MBL-fold"/>
    <property type="match status" value="1"/>
</dbReference>
<dbReference type="Gene3D" id="3.60.15.10">
    <property type="entry name" value="Ribonuclease Z/Hydroxyacylglutathione hydrolase-like"/>
    <property type="match status" value="1"/>
</dbReference>
<accession>A0ABP9HC07</accession>
<dbReference type="SMART" id="SM00849">
    <property type="entry name" value="Lactamase_B"/>
    <property type="match status" value="1"/>
</dbReference>
<dbReference type="InterPro" id="IPR036866">
    <property type="entry name" value="RibonucZ/Hydroxyglut_hydro"/>
</dbReference>
<dbReference type="RefSeq" id="WP_345676404.1">
    <property type="nucleotide sequence ID" value="NZ_BAABHS010000011.1"/>
</dbReference>
<feature type="domain" description="Metallo-beta-lactamase" evidence="1">
    <location>
        <begin position="35"/>
        <end position="217"/>
    </location>
</feature>
<dbReference type="Pfam" id="PF00753">
    <property type="entry name" value="Lactamase_B"/>
    <property type="match status" value="1"/>
</dbReference>
<name>A0ABP9HC07_9ACTN</name>
<organism evidence="2 3">
    <name type="scientific">Yinghuangia aomiensis</name>
    <dbReference type="NCBI Taxonomy" id="676205"/>
    <lineage>
        <taxon>Bacteria</taxon>
        <taxon>Bacillati</taxon>
        <taxon>Actinomycetota</taxon>
        <taxon>Actinomycetes</taxon>
        <taxon>Kitasatosporales</taxon>
        <taxon>Streptomycetaceae</taxon>
        <taxon>Yinghuangia</taxon>
    </lineage>
</organism>
<evidence type="ECO:0000313" key="2">
    <source>
        <dbReference type="EMBL" id="GAA4967027.1"/>
    </source>
</evidence>
<sequence>MSTVQHDVDTVRPPRVEEVADGVFAYVQPDGTWWINNTGFIVGRRGVVSVDACATVRRTRAYLDAIAGVTAQPVRTLINTHHHGDHTFGNHLFRGATIVGHEATRQGIADWGEPRSAPFWTDVEWGDVVLEPPFLTYTDGVTVWSDEMRAEVRHVGGPAHTTNDSVVWLPEQRLLFSGDVLFNGGTPFVVQGSVAGTIQVLEEVVKPLGAATIVPGHGAVAGPELVDRVLGYLRFVQAAAVAGHSSGLTPLQTARELDLGEYGELLDSERIVGNLHRAYAELEPGPLGRPIDVAAALGDMVAYNGGKPLTCLA</sequence>
<evidence type="ECO:0000313" key="3">
    <source>
        <dbReference type="Proteomes" id="UP001500466"/>
    </source>
</evidence>
<evidence type="ECO:0000259" key="1">
    <source>
        <dbReference type="SMART" id="SM00849"/>
    </source>
</evidence>